<dbReference type="PANTHER" id="PTHR47053">
    <property type="entry name" value="MUREIN DD-ENDOPEPTIDASE MEPH-RELATED"/>
    <property type="match status" value="1"/>
</dbReference>
<keyword evidence="5" id="KW-0732">Signal</keyword>
<protein>
    <submittedName>
        <fullName evidence="8">Probable peptidoglycan endopeptidase LytE</fullName>
        <ecNumber evidence="8">3.4.-.-</ecNumber>
    </submittedName>
</protein>
<dbReference type="EMBL" id="UGYZ01000002">
    <property type="protein sequence ID" value="SUI99177.1"/>
    <property type="molecule type" value="Genomic_DNA"/>
</dbReference>
<dbReference type="Gene3D" id="3.90.1720.10">
    <property type="entry name" value="endopeptidase domain like (from Nostoc punctiforme)"/>
    <property type="match status" value="1"/>
</dbReference>
<evidence type="ECO:0000313" key="9">
    <source>
        <dbReference type="Proteomes" id="UP000254519"/>
    </source>
</evidence>
<dbReference type="OrthoDB" id="9813368at2"/>
<dbReference type="SUPFAM" id="SSF82057">
    <property type="entry name" value="Prokaryotic SH3-related domain"/>
    <property type="match status" value="1"/>
</dbReference>
<evidence type="ECO:0000256" key="1">
    <source>
        <dbReference type="ARBA" id="ARBA00007074"/>
    </source>
</evidence>
<feature type="signal peptide" evidence="5">
    <location>
        <begin position="1"/>
        <end position="25"/>
    </location>
</feature>
<proteinExistence type="inferred from homology"/>
<feature type="chain" id="PRO_5016813881" evidence="5">
    <location>
        <begin position="26"/>
        <end position="345"/>
    </location>
</feature>
<dbReference type="InterPro" id="IPR003646">
    <property type="entry name" value="SH3-like_bac-type"/>
</dbReference>
<keyword evidence="3 8" id="KW-0378">Hydrolase</keyword>
<accession>A0A380BCV6</accession>
<dbReference type="AlphaFoldDB" id="A0A380BCV6"/>
<evidence type="ECO:0000313" key="8">
    <source>
        <dbReference type="EMBL" id="SUI99177.1"/>
    </source>
</evidence>
<sequence length="345" mass="36998">MRKIIFSIVAAGSLLLSSATMNVNASTINGQASQNEVSTTNDRTAIVKVSGTKATAKTGTFKMKYNTNVRRDAGTKHGIIITAKKGAVAKATHQKKVGKQVWYKVNVSGKSGWVLSTLLSPHNVKTTAKKTTTKKKAAAPKTTAASGTYKTKYNSNIRANAGTNHKIVTLAKKGATVKVTAQKKVGKTTWYKVSANGKTGWISGTLLTKATAQKAPAKKTTVKKVSNSVASSSLINNARALLGTPYRFGGASLSGFDCSGFTQYVFRQSGKNISRTTLGQYAETKKVSNPQPGDLVFFAGTYRAGISHVGIYLGNGQFIHAAGKNVRINNVNEAYWKKYFHSYRR</sequence>
<evidence type="ECO:0000259" key="7">
    <source>
        <dbReference type="PROSITE" id="PS51935"/>
    </source>
</evidence>
<dbReference type="SUPFAM" id="SSF54001">
    <property type="entry name" value="Cysteine proteinases"/>
    <property type="match status" value="1"/>
</dbReference>
<organism evidence="8 9">
    <name type="scientific">Sporosarcina pasteurii</name>
    <name type="common">Bacillus pasteurii</name>
    <dbReference type="NCBI Taxonomy" id="1474"/>
    <lineage>
        <taxon>Bacteria</taxon>
        <taxon>Bacillati</taxon>
        <taxon>Bacillota</taxon>
        <taxon>Bacilli</taxon>
        <taxon>Bacillales</taxon>
        <taxon>Caryophanaceae</taxon>
        <taxon>Sporosarcina</taxon>
    </lineage>
</organism>
<keyword evidence="9" id="KW-1185">Reference proteome</keyword>
<feature type="domain" description="SH3b" evidence="6">
    <location>
        <begin position="144"/>
        <end position="211"/>
    </location>
</feature>
<keyword evidence="4" id="KW-0788">Thiol protease</keyword>
<gene>
    <name evidence="8" type="primary">lytE</name>
    <name evidence="8" type="ORF">NCTC4822_00490</name>
</gene>
<comment type="similarity">
    <text evidence="1">Belongs to the peptidase C40 family.</text>
</comment>
<evidence type="ECO:0000259" key="6">
    <source>
        <dbReference type="PROSITE" id="PS51781"/>
    </source>
</evidence>
<name>A0A380BCV6_SPOPA</name>
<keyword evidence="2" id="KW-0645">Protease</keyword>
<dbReference type="GO" id="GO:0008234">
    <property type="term" value="F:cysteine-type peptidase activity"/>
    <property type="evidence" value="ECO:0007669"/>
    <property type="project" value="UniProtKB-KW"/>
</dbReference>
<dbReference type="Gene3D" id="2.30.30.40">
    <property type="entry name" value="SH3 Domains"/>
    <property type="match status" value="2"/>
</dbReference>
<dbReference type="Pfam" id="PF00877">
    <property type="entry name" value="NLPC_P60"/>
    <property type="match status" value="1"/>
</dbReference>
<evidence type="ECO:0000256" key="4">
    <source>
        <dbReference type="ARBA" id="ARBA00022807"/>
    </source>
</evidence>
<dbReference type="InterPro" id="IPR000064">
    <property type="entry name" value="NLP_P60_dom"/>
</dbReference>
<dbReference type="EC" id="3.4.-.-" evidence="8"/>
<dbReference type="RefSeq" id="WP_115359983.1">
    <property type="nucleotide sequence ID" value="NZ_CP038012.1"/>
</dbReference>
<evidence type="ECO:0000256" key="3">
    <source>
        <dbReference type="ARBA" id="ARBA00022801"/>
    </source>
</evidence>
<dbReference type="InterPro" id="IPR051202">
    <property type="entry name" value="Peptidase_C40"/>
</dbReference>
<dbReference type="SMART" id="SM00287">
    <property type="entry name" value="SH3b"/>
    <property type="match status" value="2"/>
</dbReference>
<reference evidence="8 9" key="1">
    <citation type="submission" date="2018-06" db="EMBL/GenBank/DDBJ databases">
        <authorList>
            <consortium name="Pathogen Informatics"/>
            <person name="Doyle S."/>
        </authorList>
    </citation>
    <scope>NUCLEOTIDE SEQUENCE [LARGE SCALE GENOMIC DNA]</scope>
    <source>
        <strain evidence="9">ATCC 11859 / DSM 33 / NCIB 8841 / NCTC 4822</strain>
    </source>
</reference>
<evidence type="ECO:0000256" key="5">
    <source>
        <dbReference type="SAM" id="SignalP"/>
    </source>
</evidence>
<dbReference type="InterPro" id="IPR038765">
    <property type="entry name" value="Papain-like_cys_pep_sf"/>
</dbReference>
<dbReference type="Proteomes" id="UP000254519">
    <property type="component" value="Unassembled WGS sequence"/>
</dbReference>
<feature type="domain" description="NlpC/P60" evidence="7">
    <location>
        <begin position="228"/>
        <end position="345"/>
    </location>
</feature>
<dbReference type="GO" id="GO:0006508">
    <property type="term" value="P:proteolysis"/>
    <property type="evidence" value="ECO:0007669"/>
    <property type="project" value="UniProtKB-KW"/>
</dbReference>
<evidence type="ECO:0000256" key="2">
    <source>
        <dbReference type="ARBA" id="ARBA00022670"/>
    </source>
</evidence>
<dbReference type="PROSITE" id="PS51781">
    <property type="entry name" value="SH3B"/>
    <property type="match status" value="1"/>
</dbReference>
<dbReference type="Pfam" id="PF08239">
    <property type="entry name" value="SH3_3"/>
    <property type="match status" value="2"/>
</dbReference>
<dbReference type="PROSITE" id="PS51935">
    <property type="entry name" value="NLPC_P60"/>
    <property type="match status" value="1"/>
</dbReference>
<dbReference type="PANTHER" id="PTHR47053:SF1">
    <property type="entry name" value="MUREIN DD-ENDOPEPTIDASE MEPH-RELATED"/>
    <property type="match status" value="1"/>
</dbReference>